<sequence>MFKLRPSLKKIFTTLGVTSCLVASVPIITAAQGGSGLTIFSGVDRENILNYYLDFHGQRNSRDRYRLRIPGKKLMQGASKFYIFYPDYYDGTFKEDRIEVRINGEPLALREVIWDRENYLIEIELEEPLKESKKVELVFSGVKNPDVGTYYFRGEVLPALDVPIRQYIGTWIISINP</sequence>
<protein>
    <recommendedName>
        <fullName evidence="3">DUF2808 domain-containing protein</fullName>
    </recommendedName>
</protein>
<dbReference type="RefSeq" id="WP_144863987.1">
    <property type="nucleotide sequence ID" value="NZ_LR213775.1"/>
</dbReference>
<accession>A0A563VKR8</accession>
<dbReference type="InterPro" id="IPR021256">
    <property type="entry name" value="DUF2808"/>
</dbReference>
<dbReference type="EMBL" id="CAACVJ010000035">
    <property type="protein sequence ID" value="VEP12039.1"/>
    <property type="molecule type" value="Genomic_DNA"/>
</dbReference>
<evidence type="ECO:0008006" key="3">
    <source>
        <dbReference type="Google" id="ProtNLM"/>
    </source>
</evidence>
<organism evidence="1 2">
    <name type="scientific">Hyella patelloides LEGE 07179</name>
    <dbReference type="NCBI Taxonomy" id="945734"/>
    <lineage>
        <taxon>Bacteria</taxon>
        <taxon>Bacillati</taxon>
        <taxon>Cyanobacteriota</taxon>
        <taxon>Cyanophyceae</taxon>
        <taxon>Pleurocapsales</taxon>
        <taxon>Hyellaceae</taxon>
        <taxon>Hyella</taxon>
    </lineage>
</organism>
<keyword evidence="2" id="KW-1185">Reference proteome</keyword>
<evidence type="ECO:0000313" key="2">
    <source>
        <dbReference type="Proteomes" id="UP000320055"/>
    </source>
</evidence>
<dbReference type="Proteomes" id="UP000320055">
    <property type="component" value="Unassembled WGS sequence"/>
</dbReference>
<dbReference type="Pfam" id="PF10989">
    <property type="entry name" value="DUF2808"/>
    <property type="match status" value="1"/>
</dbReference>
<name>A0A563VKR8_9CYAN</name>
<dbReference type="OrthoDB" id="464559at2"/>
<reference evidence="1 2" key="1">
    <citation type="submission" date="2019-01" db="EMBL/GenBank/DDBJ databases">
        <authorList>
            <person name="Brito A."/>
        </authorList>
    </citation>
    <scope>NUCLEOTIDE SEQUENCE [LARGE SCALE GENOMIC DNA]</scope>
    <source>
        <strain evidence="1">1</strain>
    </source>
</reference>
<gene>
    <name evidence="1" type="ORF">H1P_130059</name>
</gene>
<proteinExistence type="predicted"/>
<dbReference type="AlphaFoldDB" id="A0A563VKR8"/>
<evidence type="ECO:0000313" key="1">
    <source>
        <dbReference type="EMBL" id="VEP12039.1"/>
    </source>
</evidence>